<dbReference type="SMART" id="SM01126">
    <property type="entry name" value="DDE_Tnp_IS1595"/>
    <property type="match status" value="1"/>
</dbReference>
<reference evidence="3" key="3">
    <citation type="submission" date="2015-06" db="UniProtKB">
        <authorList>
            <consortium name="EnsemblMetazoa"/>
        </authorList>
    </citation>
    <scope>IDENTIFICATION</scope>
</reference>
<protein>
    <recommendedName>
        <fullName evidence="1">ISXO2-like transposase domain-containing protein</fullName>
    </recommendedName>
</protein>
<gene>
    <name evidence="3" type="primary">20202652</name>
    <name evidence="2" type="ORF">HELRODRAFT_169116</name>
</gene>
<dbReference type="InterPro" id="IPR024445">
    <property type="entry name" value="Tnp_ISXO2-like"/>
</dbReference>
<dbReference type="EMBL" id="KB096080">
    <property type="protein sequence ID" value="ESO08311.1"/>
    <property type="molecule type" value="Genomic_DNA"/>
</dbReference>
<dbReference type="STRING" id="6412.T1F1F2"/>
<dbReference type="InParanoid" id="T1F1F2"/>
<dbReference type="PANTHER" id="PTHR47163:SF2">
    <property type="entry name" value="SI:DKEY-17M8.2"/>
    <property type="match status" value="1"/>
</dbReference>
<evidence type="ECO:0000313" key="4">
    <source>
        <dbReference type="Proteomes" id="UP000015101"/>
    </source>
</evidence>
<organism evidence="3 4">
    <name type="scientific">Helobdella robusta</name>
    <name type="common">Californian leech</name>
    <dbReference type="NCBI Taxonomy" id="6412"/>
    <lineage>
        <taxon>Eukaryota</taxon>
        <taxon>Metazoa</taxon>
        <taxon>Spiralia</taxon>
        <taxon>Lophotrochozoa</taxon>
        <taxon>Annelida</taxon>
        <taxon>Clitellata</taxon>
        <taxon>Hirudinea</taxon>
        <taxon>Rhynchobdellida</taxon>
        <taxon>Glossiphoniidae</taxon>
        <taxon>Helobdella</taxon>
    </lineage>
</organism>
<evidence type="ECO:0000259" key="1">
    <source>
        <dbReference type="SMART" id="SM01126"/>
    </source>
</evidence>
<evidence type="ECO:0000313" key="3">
    <source>
        <dbReference type="EnsemblMetazoa" id="HelroP169116"/>
    </source>
</evidence>
<dbReference type="InterPro" id="IPR053164">
    <property type="entry name" value="IS1016-like_transposase"/>
</dbReference>
<dbReference type="Proteomes" id="UP000015101">
    <property type="component" value="Unassembled WGS sequence"/>
</dbReference>
<dbReference type="EnsemblMetazoa" id="HelroT169116">
    <property type="protein sequence ID" value="HelroP169116"/>
    <property type="gene ID" value="HelroG169116"/>
</dbReference>
<dbReference type="PANTHER" id="PTHR47163">
    <property type="entry name" value="DDE_TNP_IS1595 DOMAIN-CONTAINING PROTEIN"/>
    <property type="match status" value="1"/>
</dbReference>
<dbReference type="OrthoDB" id="10052789at2759"/>
<feature type="domain" description="ISXO2-like transposase" evidence="1">
    <location>
        <begin position="56"/>
        <end position="171"/>
    </location>
</feature>
<name>T1F1F2_HELRO</name>
<sequence length="190" mass="21480">MAAYPSVDRLYFKERRCCEVGQTAWFDSGHDDMPLSCRHEMVTCGGVETPGAALQKQLGMKVSTAIANHPLQIVFWTHWVFGGIDTQTKDAFLVEVNKQDAATLLQLIQGHVLPGTTVWTDQWAAYHSITAVPGLAHKTVYHSITFRAVNGVHTNGVENLWRCAKQKFQENEWKRGFILIYQNIYSDVQK</sequence>
<reference evidence="2 4" key="2">
    <citation type="journal article" date="2013" name="Nature">
        <title>Insights into bilaterian evolution from three spiralian genomes.</title>
        <authorList>
            <person name="Simakov O."/>
            <person name="Marletaz F."/>
            <person name="Cho S.J."/>
            <person name="Edsinger-Gonzales E."/>
            <person name="Havlak P."/>
            <person name="Hellsten U."/>
            <person name="Kuo D.H."/>
            <person name="Larsson T."/>
            <person name="Lv J."/>
            <person name="Arendt D."/>
            <person name="Savage R."/>
            <person name="Osoegawa K."/>
            <person name="de Jong P."/>
            <person name="Grimwood J."/>
            <person name="Chapman J.A."/>
            <person name="Shapiro H."/>
            <person name="Aerts A."/>
            <person name="Otillar R.P."/>
            <person name="Terry A.Y."/>
            <person name="Boore J.L."/>
            <person name="Grigoriev I.V."/>
            <person name="Lindberg D.R."/>
            <person name="Seaver E.C."/>
            <person name="Weisblat D.A."/>
            <person name="Putnam N.H."/>
            <person name="Rokhsar D.S."/>
        </authorList>
    </citation>
    <scope>NUCLEOTIDE SEQUENCE</scope>
</reference>
<dbReference type="RefSeq" id="XP_009013241.1">
    <property type="nucleotide sequence ID" value="XM_009014993.1"/>
</dbReference>
<reference evidence="4" key="1">
    <citation type="submission" date="2012-12" db="EMBL/GenBank/DDBJ databases">
        <authorList>
            <person name="Hellsten U."/>
            <person name="Grimwood J."/>
            <person name="Chapman J.A."/>
            <person name="Shapiro H."/>
            <person name="Aerts A."/>
            <person name="Otillar R.P."/>
            <person name="Terry A.Y."/>
            <person name="Boore J.L."/>
            <person name="Simakov O."/>
            <person name="Marletaz F."/>
            <person name="Cho S.-J."/>
            <person name="Edsinger-Gonzales E."/>
            <person name="Havlak P."/>
            <person name="Kuo D.-H."/>
            <person name="Larsson T."/>
            <person name="Lv J."/>
            <person name="Arendt D."/>
            <person name="Savage R."/>
            <person name="Osoegawa K."/>
            <person name="de Jong P."/>
            <person name="Lindberg D.R."/>
            <person name="Seaver E.C."/>
            <person name="Weisblat D.A."/>
            <person name="Putnam N.H."/>
            <person name="Grigoriev I.V."/>
            <person name="Rokhsar D.S."/>
        </authorList>
    </citation>
    <scope>NUCLEOTIDE SEQUENCE</scope>
</reference>
<dbReference type="Pfam" id="PF12762">
    <property type="entry name" value="DDE_Tnp_IS1595"/>
    <property type="match status" value="1"/>
</dbReference>
<keyword evidence="4" id="KW-1185">Reference proteome</keyword>
<accession>T1F1F2</accession>
<dbReference type="CTD" id="20202652"/>
<dbReference type="EMBL" id="AMQM01003185">
    <property type="status" value="NOT_ANNOTATED_CDS"/>
    <property type="molecule type" value="Genomic_DNA"/>
</dbReference>
<dbReference type="AlphaFoldDB" id="T1F1F2"/>
<evidence type="ECO:0000313" key="2">
    <source>
        <dbReference type="EMBL" id="ESO08311.1"/>
    </source>
</evidence>
<dbReference type="KEGG" id="hro:HELRODRAFT_169116"/>
<dbReference type="GeneID" id="20202652"/>
<dbReference type="HOGENOM" id="CLU_1429473_0_0_1"/>
<proteinExistence type="predicted"/>